<dbReference type="OrthoDB" id="7869153at2"/>
<protein>
    <recommendedName>
        <fullName evidence="3">ATP-grasp domain-containing protein</fullName>
    </recommendedName>
</protein>
<gene>
    <name evidence="1" type="ORF">BEP19_02155</name>
</gene>
<sequence>MKRTIGILLDHRMWKKLRSGRTGREKVSFYNRAARKLDIKLLYFSLPLVDLHRGVTQAYRYHPGKGYKRVTRQLPKVIHNRSMSGSRLKLAKLCRRNAVFNERTRYSKYTVHSQLWSDESLRPHLPSTKQCNKENLKLTMDRHPSLYLKPVSSSVGKGIMRLDRLEDGSWQLIGSGKRIKQKRGNMIPLVMKRVKGKRYLISETIPLARYKGQPFDIRVSVQKADNGKWQVTGMVGKVAAKGSHVTNVARGGKVRSCEQLFAANRFDAVKTRHDIERVSIQIAKRLAKKLGDLADLGLDIGLDHKGNVYFIEMNGRDLRYSFGQAGLDELWYRTYENPLRYGKYLLSKAE</sequence>
<organism evidence="1 2">
    <name type="scientific">Ammoniphilus oxalaticus</name>
    <dbReference type="NCBI Taxonomy" id="66863"/>
    <lineage>
        <taxon>Bacteria</taxon>
        <taxon>Bacillati</taxon>
        <taxon>Bacillota</taxon>
        <taxon>Bacilli</taxon>
        <taxon>Bacillales</taxon>
        <taxon>Paenibacillaceae</taxon>
        <taxon>Aneurinibacillus group</taxon>
        <taxon>Ammoniphilus</taxon>
    </lineage>
</organism>
<dbReference type="Proteomes" id="UP000284219">
    <property type="component" value="Unassembled WGS sequence"/>
</dbReference>
<keyword evidence="2" id="KW-1185">Reference proteome</keyword>
<dbReference type="SUPFAM" id="SSF56059">
    <property type="entry name" value="Glutathione synthetase ATP-binding domain-like"/>
    <property type="match status" value="1"/>
</dbReference>
<accession>A0A419SN93</accession>
<reference evidence="1 2" key="1">
    <citation type="submission" date="2016-08" db="EMBL/GenBank/DDBJ databases">
        <title>Novel Firmicute Genomes.</title>
        <authorList>
            <person name="Poppleton D.I."/>
            <person name="Gribaldo S."/>
        </authorList>
    </citation>
    <scope>NUCLEOTIDE SEQUENCE [LARGE SCALE GENOMIC DNA]</scope>
    <source>
        <strain evidence="1 2">RAOx-1</strain>
    </source>
</reference>
<evidence type="ECO:0000313" key="1">
    <source>
        <dbReference type="EMBL" id="RKD25766.1"/>
    </source>
</evidence>
<dbReference type="RefSeq" id="WP_120188441.1">
    <property type="nucleotide sequence ID" value="NZ_MCHY01000006.1"/>
</dbReference>
<evidence type="ECO:0000313" key="2">
    <source>
        <dbReference type="Proteomes" id="UP000284219"/>
    </source>
</evidence>
<dbReference type="Pfam" id="PF14398">
    <property type="entry name" value="ATPgrasp_YheCD"/>
    <property type="match status" value="1"/>
</dbReference>
<name>A0A419SN93_9BACL</name>
<dbReference type="Gene3D" id="3.30.470.20">
    <property type="entry name" value="ATP-grasp fold, B domain"/>
    <property type="match status" value="1"/>
</dbReference>
<dbReference type="EMBL" id="MCHY01000006">
    <property type="protein sequence ID" value="RKD25766.1"/>
    <property type="molecule type" value="Genomic_DNA"/>
</dbReference>
<comment type="caution">
    <text evidence="1">The sequence shown here is derived from an EMBL/GenBank/DDBJ whole genome shotgun (WGS) entry which is preliminary data.</text>
</comment>
<dbReference type="AlphaFoldDB" id="A0A419SN93"/>
<dbReference type="InterPro" id="IPR026838">
    <property type="entry name" value="YheC/D"/>
</dbReference>
<proteinExistence type="predicted"/>
<evidence type="ECO:0008006" key="3">
    <source>
        <dbReference type="Google" id="ProtNLM"/>
    </source>
</evidence>